<sequence>MRASILALACTCIGATHAQDIYDIWQTTWNRSPTFERIPIKTGDLPVSFTPPGSAKSAVITVDDNTVYQTIHGFGGSLTDSAALTLHNMKNKNRANYEKLLNSMFNATDGANSAGLSYLRVPLGASDFSAKEYTFDDTKGDTSLNKFSIDAAPSYLFSIIKDIVGINPLMKVHLLPWSPPGWMKSSGHIGGGSLEPQYETAYAHYLLKSLQGFKDKGITAYAIGIQNEPQNSNPTYPTALVPSNVEAAIGKTLRTLMNANGFKDTKLIGFEHNWNDAGKYPVDLMNSAESAFDGVAFHCYAGNVGGQAQFRDKFPGKEIYLTECAGTIGTDWWTDIKWYMNNLWIGSLSQGSTTGLMWNIATNAKGEPKLPGTSSCGGPGCRALVSVNDDASYSFNQEFYSMAQASKAIIPKDKGGPWGRRVKVTVGGSQAHALTVGAYVTGRSSSSQPERHSLVVLNQLDGSNALWKPTPVTTTIEFRGKHATITFPVGVTTLWWFAPKSSSGGKVQEGWEVYGDASGGQQVPMGVWK</sequence>
<dbReference type="AlphaFoldDB" id="A0A0C9SKN2"/>
<dbReference type="InterPro" id="IPR001139">
    <property type="entry name" value="Glyco_hydro_30"/>
</dbReference>
<dbReference type="GO" id="GO:0006680">
    <property type="term" value="P:glucosylceramide catabolic process"/>
    <property type="evidence" value="ECO:0007669"/>
    <property type="project" value="TreeGrafter"/>
</dbReference>
<comment type="similarity">
    <text evidence="1 4">Belongs to the glycosyl hydrolase 30 family.</text>
</comment>
<keyword evidence="3 4" id="KW-0378">Hydrolase</keyword>
<evidence type="ECO:0000259" key="6">
    <source>
        <dbReference type="Pfam" id="PF02055"/>
    </source>
</evidence>
<dbReference type="GO" id="GO:0016020">
    <property type="term" value="C:membrane"/>
    <property type="evidence" value="ECO:0007669"/>
    <property type="project" value="GOC"/>
</dbReference>
<evidence type="ECO:0000256" key="5">
    <source>
        <dbReference type="SAM" id="SignalP"/>
    </source>
</evidence>
<dbReference type="HOGENOM" id="CLU_014379_2_0_1"/>
<dbReference type="SUPFAM" id="SSF51445">
    <property type="entry name" value="(Trans)glycosidases"/>
    <property type="match status" value="1"/>
</dbReference>
<keyword evidence="2 5" id="KW-0732">Signal</keyword>
<dbReference type="PANTHER" id="PTHR11069">
    <property type="entry name" value="GLUCOSYLCERAMIDASE"/>
    <property type="match status" value="1"/>
</dbReference>
<dbReference type="GO" id="GO:0004348">
    <property type="term" value="F:glucosylceramidase activity"/>
    <property type="evidence" value="ECO:0007669"/>
    <property type="project" value="InterPro"/>
</dbReference>
<feature type="signal peptide" evidence="5">
    <location>
        <begin position="1"/>
        <end position="18"/>
    </location>
</feature>
<evidence type="ECO:0000313" key="7">
    <source>
        <dbReference type="EMBL" id="KII84031.1"/>
    </source>
</evidence>
<evidence type="ECO:0000256" key="2">
    <source>
        <dbReference type="ARBA" id="ARBA00022729"/>
    </source>
</evidence>
<evidence type="ECO:0000256" key="1">
    <source>
        <dbReference type="ARBA" id="ARBA00005382"/>
    </source>
</evidence>
<gene>
    <name evidence="7" type="ORF">PLICRDRAFT_702003</name>
</gene>
<dbReference type="Proteomes" id="UP000053263">
    <property type="component" value="Unassembled WGS sequence"/>
</dbReference>
<dbReference type="Pfam" id="PF02055">
    <property type="entry name" value="Glyco_hydro_30"/>
    <property type="match status" value="1"/>
</dbReference>
<keyword evidence="4" id="KW-0326">Glycosidase</keyword>
<proteinExistence type="inferred from homology"/>
<feature type="chain" id="PRO_5002202952" evidence="5">
    <location>
        <begin position="19"/>
        <end position="529"/>
    </location>
</feature>
<evidence type="ECO:0000313" key="8">
    <source>
        <dbReference type="Proteomes" id="UP000053263"/>
    </source>
</evidence>
<name>A0A0C9SKN2_PLICR</name>
<evidence type="ECO:0000256" key="4">
    <source>
        <dbReference type="RuleBase" id="RU361188"/>
    </source>
</evidence>
<dbReference type="PANTHER" id="PTHR11069:SF23">
    <property type="entry name" value="LYSOSOMAL ACID GLUCOSYLCERAMIDASE"/>
    <property type="match status" value="1"/>
</dbReference>
<feature type="domain" description="Glycosyl hydrolase family 30 TIM-barrel" evidence="6">
    <location>
        <begin position="71"/>
        <end position="324"/>
    </location>
</feature>
<dbReference type="OrthoDB" id="2160638at2759"/>
<dbReference type="InterPro" id="IPR033453">
    <property type="entry name" value="Glyco_hydro_30_TIM-barrel"/>
</dbReference>
<accession>A0A0C9SKN2</accession>
<dbReference type="Gene3D" id="3.20.20.80">
    <property type="entry name" value="Glycosidases"/>
    <property type="match status" value="1"/>
</dbReference>
<keyword evidence="8" id="KW-1185">Reference proteome</keyword>
<protein>
    <submittedName>
        <fullName evidence="7">Glycoside hydrolase family 30 protein</fullName>
    </submittedName>
</protein>
<dbReference type="InterPro" id="IPR013780">
    <property type="entry name" value="Glyco_hydro_b"/>
</dbReference>
<dbReference type="Gene3D" id="2.60.40.1180">
    <property type="entry name" value="Golgi alpha-mannosidase II"/>
    <property type="match status" value="1"/>
</dbReference>
<reference evidence="7 8" key="1">
    <citation type="submission" date="2014-06" db="EMBL/GenBank/DDBJ databases">
        <title>Evolutionary Origins and Diversification of the Mycorrhizal Mutualists.</title>
        <authorList>
            <consortium name="DOE Joint Genome Institute"/>
            <consortium name="Mycorrhizal Genomics Consortium"/>
            <person name="Kohler A."/>
            <person name="Kuo A."/>
            <person name="Nagy L.G."/>
            <person name="Floudas D."/>
            <person name="Copeland A."/>
            <person name="Barry K.W."/>
            <person name="Cichocki N."/>
            <person name="Veneault-Fourrey C."/>
            <person name="LaButti K."/>
            <person name="Lindquist E.A."/>
            <person name="Lipzen A."/>
            <person name="Lundell T."/>
            <person name="Morin E."/>
            <person name="Murat C."/>
            <person name="Riley R."/>
            <person name="Ohm R."/>
            <person name="Sun H."/>
            <person name="Tunlid A."/>
            <person name="Henrissat B."/>
            <person name="Grigoriev I.V."/>
            <person name="Hibbett D.S."/>
            <person name="Martin F."/>
        </authorList>
    </citation>
    <scope>NUCLEOTIDE SEQUENCE [LARGE SCALE GENOMIC DNA]</scope>
    <source>
        <strain evidence="7 8">FD-325 SS-3</strain>
    </source>
</reference>
<organism evidence="7 8">
    <name type="scientific">Plicaturopsis crispa FD-325 SS-3</name>
    <dbReference type="NCBI Taxonomy" id="944288"/>
    <lineage>
        <taxon>Eukaryota</taxon>
        <taxon>Fungi</taxon>
        <taxon>Dikarya</taxon>
        <taxon>Basidiomycota</taxon>
        <taxon>Agaricomycotina</taxon>
        <taxon>Agaricomycetes</taxon>
        <taxon>Agaricomycetidae</taxon>
        <taxon>Amylocorticiales</taxon>
        <taxon>Amylocorticiaceae</taxon>
        <taxon>Plicatura</taxon>
        <taxon>Plicaturopsis crispa</taxon>
    </lineage>
</organism>
<dbReference type="EMBL" id="KN832572">
    <property type="protein sequence ID" value="KII84031.1"/>
    <property type="molecule type" value="Genomic_DNA"/>
</dbReference>
<dbReference type="InterPro" id="IPR017853">
    <property type="entry name" value="GH"/>
</dbReference>
<evidence type="ECO:0000256" key="3">
    <source>
        <dbReference type="ARBA" id="ARBA00022801"/>
    </source>
</evidence>